<keyword evidence="4 6" id="KW-0862">Zinc</keyword>
<dbReference type="AlphaFoldDB" id="D8RJ34"/>
<dbReference type="InParanoid" id="D8RJ34"/>
<proteinExistence type="inferred from homology"/>
<evidence type="ECO:0000313" key="8">
    <source>
        <dbReference type="EMBL" id="EFJ27847.1"/>
    </source>
</evidence>
<sequence length="242" mass="27089">MLPVKIVSFLCLVFLADATSGLEHQSPIALSFRGSVGTPGIVDTRYKSSSAIFENGGEKDHRELTVGFLGDAGQFNLLRKIYHIENVHFHMPSEHTINGKRYPMEIHVVHKNSEGNIAVIGLLYNVGPRADPFITQLERYLPTLASSPEESKAVFIRTINPGLLRIPADMFFRYNGSLTTPPYSENVVWNVYSQPRSLTTNQYFSVKAALKGENARALQPLNNRLVQLVQLVRSDYHGRSSF</sequence>
<keyword evidence="3 6" id="KW-0479">Metal-binding</keyword>
<evidence type="ECO:0000256" key="4">
    <source>
        <dbReference type="ARBA" id="ARBA00022833"/>
    </source>
</evidence>
<dbReference type="InterPro" id="IPR036398">
    <property type="entry name" value="CA_dom_sf"/>
</dbReference>
<dbReference type="GO" id="GO:0008270">
    <property type="term" value="F:zinc ion binding"/>
    <property type="evidence" value="ECO:0007669"/>
    <property type="project" value="UniProtKB-UniRule"/>
</dbReference>
<dbReference type="EMBL" id="GL377581">
    <property type="protein sequence ID" value="EFJ27847.1"/>
    <property type="molecule type" value="Genomic_DNA"/>
</dbReference>
<comment type="function">
    <text evidence="6">Reversible hydration of carbon dioxide.</text>
</comment>
<dbReference type="SMART" id="SM01057">
    <property type="entry name" value="Carb_anhydrase"/>
    <property type="match status" value="1"/>
</dbReference>
<dbReference type="CDD" id="cd03124">
    <property type="entry name" value="alpha_CA_prokaryotic_like"/>
    <property type="match status" value="1"/>
</dbReference>
<evidence type="ECO:0000256" key="1">
    <source>
        <dbReference type="ARBA" id="ARBA00001947"/>
    </source>
</evidence>
<dbReference type="InterPro" id="IPR018338">
    <property type="entry name" value="Carbonic_anhydrase_a-class_CS"/>
</dbReference>
<dbReference type="PROSITE" id="PS00162">
    <property type="entry name" value="ALPHA_CA_1"/>
    <property type="match status" value="1"/>
</dbReference>
<feature type="chain" id="PRO_5025074792" description="Carbonic anhydrase" evidence="6">
    <location>
        <begin position="19"/>
        <end position="242"/>
    </location>
</feature>
<dbReference type="STRING" id="88036.D8RJ34"/>
<reference evidence="8 9" key="1">
    <citation type="journal article" date="2011" name="Science">
        <title>The Selaginella genome identifies genetic changes associated with the evolution of vascular plants.</title>
        <authorList>
            <person name="Banks J.A."/>
            <person name="Nishiyama T."/>
            <person name="Hasebe M."/>
            <person name="Bowman J.L."/>
            <person name="Gribskov M."/>
            <person name="dePamphilis C."/>
            <person name="Albert V.A."/>
            <person name="Aono N."/>
            <person name="Aoyama T."/>
            <person name="Ambrose B.A."/>
            <person name="Ashton N.W."/>
            <person name="Axtell M.J."/>
            <person name="Barker E."/>
            <person name="Barker M.S."/>
            <person name="Bennetzen J.L."/>
            <person name="Bonawitz N.D."/>
            <person name="Chapple C."/>
            <person name="Cheng C."/>
            <person name="Correa L.G."/>
            <person name="Dacre M."/>
            <person name="DeBarry J."/>
            <person name="Dreyer I."/>
            <person name="Elias M."/>
            <person name="Engstrom E.M."/>
            <person name="Estelle M."/>
            <person name="Feng L."/>
            <person name="Finet C."/>
            <person name="Floyd S.K."/>
            <person name="Frommer W.B."/>
            <person name="Fujita T."/>
            <person name="Gramzow L."/>
            <person name="Gutensohn M."/>
            <person name="Harholt J."/>
            <person name="Hattori M."/>
            <person name="Heyl A."/>
            <person name="Hirai T."/>
            <person name="Hiwatashi Y."/>
            <person name="Ishikawa M."/>
            <person name="Iwata M."/>
            <person name="Karol K.G."/>
            <person name="Koehler B."/>
            <person name="Kolukisaoglu U."/>
            <person name="Kubo M."/>
            <person name="Kurata T."/>
            <person name="Lalonde S."/>
            <person name="Li K."/>
            <person name="Li Y."/>
            <person name="Litt A."/>
            <person name="Lyons E."/>
            <person name="Manning G."/>
            <person name="Maruyama T."/>
            <person name="Michael T.P."/>
            <person name="Mikami K."/>
            <person name="Miyazaki S."/>
            <person name="Morinaga S."/>
            <person name="Murata T."/>
            <person name="Mueller-Roeber B."/>
            <person name="Nelson D.R."/>
            <person name="Obara M."/>
            <person name="Oguri Y."/>
            <person name="Olmstead R.G."/>
            <person name="Onodera N."/>
            <person name="Petersen B.L."/>
            <person name="Pils B."/>
            <person name="Prigge M."/>
            <person name="Rensing S.A."/>
            <person name="Riano-Pachon D.M."/>
            <person name="Roberts A.W."/>
            <person name="Sato Y."/>
            <person name="Scheller H.V."/>
            <person name="Schulz B."/>
            <person name="Schulz C."/>
            <person name="Shakirov E.V."/>
            <person name="Shibagaki N."/>
            <person name="Shinohara N."/>
            <person name="Shippen D.E."/>
            <person name="Soerensen I."/>
            <person name="Sotooka R."/>
            <person name="Sugimoto N."/>
            <person name="Sugita M."/>
            <person name="Sumikawa N."/>
            <person name="Tanurdzic M."/>
            <person name="Theissen G."/>
            <person name="Ulvskov P."/>
            <person name="Wakazuki S."/>
            <person name="Weng J.K."/>
            <person name="Willats W.W."/>
            <person name="Wipf D."/>
            <person name="Wolf P.G."/>
            <person name="Yang L."/>
            <person name="Zimmer A.D."/>
            <person name="Zhu Q."/>
            <person name="Mitros T."/>
            <person name="Hellsten U."/>
            <person name="Loque D."/>
            <person name="Otillar R."/>
            <person name="Salamov A."/>
            <person name="Schmutz J."/>
            <person name="Shapiro H."/>
            <person name="Lindquist E."/>
            <person name="Lucas S."/>
            <person name="Rokhsar D."/>
            <person name="Grigoriev I.V."/>
        </authorList>
    </citation>
    <scope>NUCLEOTIDE SEQUENCE [LARGE SCALE GENOMIC DNA]</scope>
</reference>
<gene>
    <name evidence="8" type="ORF">SELMODRAFT_411805</name>
</gene>
<dbReference type="EC" id="4.2.1.1" evidence="2 6"/>
<accession>D8RJ34</accession>
<evidence type="ECO:0000256" key="3">
    <source>
        <dbReference type="ARBA" id="ARBA00022723"/>
    </source>
</evidence>
<dbReference type="eggNOG" id="KOG0382">
    <property type="taxonomic scope" value="Eukaryota"/>
</dbReference>
<dbReference type="Proteomes" id="UP000001514">
    <property type="component" value="Unassembled WGS sequence"/>
</dbReference>
<dbReference type="HOGENOM" id="CLU_039326_0_2_1"/>
<dbReference type="InterPro" id="IPR023561">
    <property type="entry name" value="Carbonic_anhydrase_a-class"/>
</dbReference>
<dbReference type="OMA" id="IRTINPG"/>
<dbReference type="GO" id="GO:0016836">
    <property type="term" value="F:hydro-lyase activity"/>
    <property type="evidence" value="ECO:0000318"/>
    <property type="project" value="GO_Central"/>
</dbReference>
<keyword evidence="5 6" id="KW-0456">Lyase</keyword>
<evidence type="ECO:0000256" key="2">
    <source>
        <dbReference type="ARBA" id="ARBA00012925"/>
    </source>
</evidence>
<evidence type="ECO:0000256" key="6">
    <source>
        <dbReference type="RuleBase" id="RU367011"/>
    </source>
</evidence>
<dbReference type="InterPro" id="IPR001148">
    <property type="entry name" value="CA_dom"/>
</dbReference>
<feature type="signal peptide" evidence="6">
    <location>
        <begin position="1"/>
        <end position="18"/>
    </location>
</feature>
<feature type="domain" description="Alpha-carbonic anhydrase" evidence="7">
    <location>
        <begin position="1"/>
        <end position="230"/>
    </location>
</feature>
<evidence type="ECO:0000313" key="9">
    <source>
        <dbReference type="Proteomes" id="UP000001514"/>
    </source>
</evidence>
<dbReference type="KEGG" id="smo:SELMODRAFT_411805"/>
<dbReference type="PANTHER" id="PTHR18952:SF208">
    <property type="entry name" value="CARBONIC ANHYDRASE XA-RELATED"/>
    <property type="match status" value="1"/>
</dbReference>
<dbReference type="InterPro" id="IPR041891">
    <property type="entry name" value="Alpha_CA_prokaryot-like"/>
</dbReference>
<dbReference type="Pfam" id="PF00194">
    <property type="entry name" value="Carb_anhydrase"/>
    <property type="match status" value="1"/>
</dbReference>
<comment type="similarity">
    <text evidence="6">Belongs to the alpha-carbonic anhydrase family.</text>
</comment>
<comment type="cofactor">
    <cofactor evidence="1 6">
        <name>Zn(2+)</name>
        <dbReference type="ChEBI" id="CHEBI:29105"/>
    </cofactor>
</comment>
<organism evidence="9">
    <name type="scientific">Selaginella moellendorffii</name>
    <name type="common">Spikemoss</name>
    <dbReference type="NCBI Taxonomy" id="88036"/>
    <lineage>
        <taxon>Eukaryota</taxon>
        <taxon>Viridiplantae</taxon>
        <taxon>Streptophyta</taxon>
        <taxon>Embryophyta</taxon>
        <taxon>Tracheophyta</taxon>
        <taxon>Lycopodiopsida</taxon>
        <taxon>Selaginellales</taxon>
        <taxon>Selaginellaceae</taxon>
        <taxon>Selaginella</taxon>
    </lineage>
</organism>
<dbReference type="SUPFAM" id="SSF51069">
    <property type="entry name" value="Carbonic anhydrase"/>
    <property type="match status" value="1"/>
</dbReference>
<dbReference type="PROSITE" id="PS51144">
    <property type="entry name" value="ALPHA_CA_2"/>
    <property type="match status" value="1"/>
</dbReference>
<dbReference type="Gene3D" id="3.10.200.10">
    <property type="entry name" value="Alpha carbonic anhydrase"/>
    <property type="match status" value="1"/>
</dbReference>
<name>D8RJ34_SELML</name>
<evidence type="ECO:0000259" key="7">
    <source>
        <dbReference type="PROSITE" id="PS51144"/>
    </source>
</evidence>
<dbReference type="PANTHER" id="PTHR18952">
    <property type="entry name" value="CARBONIC ANHYDRASE"/>
    <property type="match status" value="1"/>
</dbReference>
<comment type="catalytic activity">
    <reaction evidence="6">
        <text>hydrogencarbonate + H(+) = CO2 + H2O</text>
        <dbReference type="Rhea" id="RHEA:10748"/>
        <dbReference type="ChEBI" id="CHEBI:15377"/>
        <dbReference type="ChEBI" id="CHEBI:15378"/>
        <dbReference type="ChEBI" id="CHEBI:16526"/>
        <dbReference type="ChEBI" id="CHEBI:17544"/>
        <dbReference type="EC" id="4.2.1.1"/>
    </reaction>
</comment>
<keyword evidence="9" id="KW-1185">Reference proteome</keyword>
<evidence type="ECO:0000256" key="5">
    <source>
        <dbReference type="ARBA" id="ARBA00023239"/>
    </source>
</evidence>
<protein>
    <recommendedName>
        <fullName evidence="2 6">Carbonic anhydrase</fullName>
        <ecNumber evidence="2 6">4.2.1.1</ecNumber>
    </recommendedName>
</protein>
<dbReference type="GO" id="GO:0004089">
    <property type="term" value="F:carbonate dehydratase activity"/>
    <property type="evidence" value="ECO:0007669"/>
    <property type="project" value="UniProtKB-UniRule"/>
</dbReference>
<keyword evidence="6" id="KW-0732">Signal</keyword>
<dbReference type="Gramene" id="EFJ27847">
    <property type="protein sequence ID" value="EFJ27847"/>
    <property type="gene ID" value="SELMODRAFT_411805"/>
</dbReference>
<dbReference type="OrthoDB" id="429145at2759"/>